<dbReference type="AlphaFoldDB" id="A0AAW0KFS5"/>
<dbReference type="EMBL" id="PKMF04000311">
    <property type="protein sequence ID" value="KAK7838202.1"/>
    <property type="molecule type" value="Genomic_DNA"/>
</dbReference>
<sequence>MTAEISGVAISRLDTHQYIKQRPGFLFLFFNKYKGQDF</sequence>
<keyword evidence="2" id="KW-1185">Reference proteome</keyword>
<gene>
    <name evidence="1" type="ORF">CFP56_020166</name>
</gene>
<evidence type="ECO:0000313" key="1">
    <source>
        <dbReference type="EMBL" id="KAK7838202.1"/>
    </source>
</evidence>
<proteinExistence type="predicted"/>
<name>A0AAW0KFS5_QUESU</name>
<comment type="caution">
    <text evidence="1">The sequence shown here is derived from an EMBL/GenBank/DDBJ whole genome shotgun (WGS) entry which is preliminary data.</text>
</comment>
<protein>
    <submittedName>
        <fullName evidence="1">Uncharacterized protein</fullName>
    </submittedName>
</protein>
<accession>A0AAW0KFS5</accession>
<organism evidence="1 2">
    <name type="scientific">Quercus suber</name>
    <name type="common">Cork oak</name>
    <dbReference type="NCBI Taxonomy" id="58331"/>
    <lineage>
        <taxon>Eukaryota</taxon>
        <taxon>Viridiplantae</taxon>
        <taxon>Streptophyta</taxon>
        <taxon>Embryophyta</taxon>
        <taxon>Tracheophyta</taxon>
        <taxon>Spermatophyta</taxon>
        <taxon>Magnoliopsida</taxon>
        <taxon>eudicotyledons</taxon>
        <taxon>Gunneridae</taxon>
        <taxon>Pentapetalae</taxon>
        <taxon>rosids</taxon>
        <taxon>fabids</taxon>
        <taxon>Fagales</taxon>
        <taxon>Fagaceae</taxon>
        <taxon>Quercus</taxon>
    </lineage>
</organism>
<reference evidence="1 2" key="1">
    <citation type="journal article" date="2018" name="Sci. Data">
        <title>The draft genome sequence of cork oak.</title>
        <authorList>
            <person name="Ramos A.M."/>
            <person name="Usie A."/>
            <person name="Barbosa P."/>
            <person name="Barros P.M."/>
            <person name="Capote T."/>
            <person name="Chaves I."/>
            <person name="Simoes F."/>
            <person name="Abreu I."/>
            <person name="Carrasquinho I."/>
            <person name="Faro C."/>
            <person name="Guimaraes J.B."/>
            <person name="Mendonca D."/>
            <person name="Nobrega F."/>
            <person name="Rodrigues L."/>
            <person name="Saibo N.J.M."/>
            <person name="Varela M.C."/>
            <person name="Egas C."/>
            <person name="Matos J."/>
            <person name="Miguel C.M."/>
            <person name="Oliveira M.M."/>
            <person name="Ricardo C.P."/>
            <person name="Goncalves S."/>
        </authorList>
    </citation>
    <scope>NUCLEOTIDE SEQUENCE [LARGE SCALE GENOMIC DNA]</scope>
    <source>
        <strain evidence="2">cv. HL8</strain>
    </source>
</reference>
<dbReference type="Proteomes" id="UP000237347">
    <property type="component" value="Unassembled WGS sequence"/>
</dbReference>
<evidence type="ECO:0000313" key="2">
    <source>
        <dbReference type="Proteomes" id="UP000237347"/>
    </source>
</evidence>